<name>A0A2M8KMD4_9BACT</name>
<feature type="transmembrane region" description="Helical" evidence="1">
    <location>
        <begin position="74"/>
        <end position="96"/>
    </location>
</feature>
<accession>A0A2M8KMD4</accession>
<gene>
    <name evidence="2" type="ORF">COU86_00825</name>
</gene>
<keyword evidence="1" id="KW-0812">Transmembrane</keyword>
<proteinExistence type="predicted"/>
<keyword evidence="1" id="KW-0472">Membrane</keyword>
<protein>
    <submittedName>
        <fullName evidence="2">Uncharacterized protein</fullName>
    </submittedName>
</protein>
<reference evidence="3" key="1">
    <citation type="submission" date="2017-09" db="EMBL/GenBank/DDBJ databases">
        <title>Depth-based differentiation of microbial function through sediment-hosted aquifers and enrichment of novel symbionts in the deep terrestrial subsurface.</title>
        <authorList>
            <person name="Probst A.J."/>
            <person name="Ladd B."/>
            <person name="Jarett J.K."/>
            <person name="Geller-Mcgrath D.E."/>
            <person name="Sieber C.M.K."/>
            <person name="Emerson J.B."/>
            <person name="Anantharaman K."/>
            <person name="Thomas B.C."/>
            <person name="Malmstrom R."/>
            <person name="Stieglmeier M."/>
            <person name="Klingl A."/>
            <person name="Woyke T."/>
            <person name="Ryan C.M."/>
            <person name="Banfield J.F."/>
        </authorList>
    </citation>
    <scope>NUCLEOTIDE SEQUENCE [LARGE SCALE GENOMIC DNA]</scope>
</reference>
<evidence type="ECO:0000256" key="1">
    <source>
        <dbReference type="SAM" id="Phobius"/>
    </source>
</evidence>
<dbReference type="AlphaFoldDB" id="A0A2M8KMD4"/>
<sequence>MACFLAPAATAIITTSVRKKIAPKYHLEWLNTMLWGGVIMLAVEHIAHREVVLYPPFLTAMQNPADIPVMLKEIATIGVTMTIAIVLVWTVMVLIANKAAKIHKKKIQLVTT</sequence>
<evidence type="ECO:0000313" key="3">
    <source>
        <dbReference type="Proteomes" id="UP000231434"/>
    </source>
</evidence>
<dbReference type="Proteomes" id="UP000231434">
    <property type="component" value="Unassembled WGS sequence"/>
</dbReference>
<dbReference type="EMBL" id="PFEB01000008">
    <property type="protein sequence ID" value="PJE61077.1"/>
    <property type="molecule type" value="Genomic_DNA"/>
</dbReference>
<keyword evidence="1" id="KW-1133">Transmembrane helix</keyword>
<evidence type="ECO:0000313" key="2">
    <source>
        <dbReference type="EMBL" id="PJE61077.1"/>
    </source>
</evidence>
<comment type="caution">
    <text evidence="2">The sequence shown here is derived from an EMBL/GenBank/DDBJ whole genome shotgun (WGS) entry which is preliminary data.</text>
</comment>
<organism evidence="2 3">
    <name type="scientific">Candidatus Roizmanbacteria bacterium CG10_big_fil_rev_8_21_14_0_10_36_26</name>
    <dbReference type="NCBI Taxonomy" id="1974851"/>
    <lineage>
        <taxon>Bacteria</taxon>
        <taxon>Candidatus Roizmaniibacteriota</taxon>
    </lineage>
</organism>